<evidence type="ECO:0000256" key="2">
    <source>
        <dbReference type="ARBA" id="ARBA00022516"/>
    </source>
</evidence>
<evidence type="ECO:0000313" key="9">
    <source>
        <dbReference type="Proteomes" id="UP001595974"/>
    </source>
</evidence>
<dbReference type="PANTHER" id="PTHR10434">
    <property type="entry name" value="1-ACYL-SN-GLYCEROL-3-PHOSPHATE ACYLTRANSFERASE"/>
    <property type="match status" value="1"/>
</dbReference>
<dbReference type="InterPro" id="IPR002123">
    <property type="entry name" value="Plipid/glycerol_acylTrfase"/>
</dbReference>
<feature type="domain" description="Phospholipid/glycerol acyltransferase" evidence="7">
    <location>
        <begin position="83"/>
        <end position="195"/>
    </location>
</feature>
<keyword evidence="2" id="KW-0444">Lipid biosynthesis</keyword>
<proteinExistence type="predicted"/>
<dbReference type="GO" id="GO:0016746">
    <property type="term" value="F:acyltransferase activity"/>
    <property type="evidence" value="ECO:0007669"/>
    <property type="project" value="UniProtKB-KW"/>
</dbReference>
<feature type="region of interest" description="Disordered" evidence="6">
    <location>
        <begin position="258"/>
        <end position="288"/>
    </location>
</feature>
<evidence type="ECO:0000256" key="3">
    <source>
        <dbReference type="ARBA" id="ARBA00022679"/>
    </source>
</evidence>
<dbReference type="Proteomes" id="UP001595974">
    <property type="component" value="Unassembled WGS sequence"/>
</dbReference>
<dbReference type="RefSeq" id="WP_096445100.1">
    <property type="nucleotide sequence ID" value="NZ_JBHSOG010000100.1"/>
</dbReference>
<evidence type="ECO:0000259" key="7">
    <source>
        <dbReference type="SMART" id="SM00563"/>
    </source>
</evidence>
<keyword evidence="5 8" id="KW-0012">Acyltransferase</keyword>
<name>A0ABW1AX23_9RHOO</name>
<evidence type="ECO:0000256" key="4">
    <source>
        <dbReference type="ARBA" id="ARBA00023098"/>
    </source>
</evidence>
<keyword evidence="9" id="KW-1185">Reference proteome</keyword>
<dbReference type="SMART" id="SM00563">
    <property type="entry name" value="PlsC"/>
    <property type="match status" value="1"/>
</dbReference>
<gene>
    <name evidence="8" type="ORF">ACFPTN_20675</name>
</gene>
<dbReference type="PANTHER" id="PTHR10434:SF64">
    <property type="entry name" value="1-ACYL-SN-GLYCEROL-3-PHOSPHATE ACYLTRANSFERASE-RELATED"/>
    <property type="match status" value="1"/>
</dbReference>
<evidence type="ECO:0000256" key="1">
    <source>
        <dbReference type="ARBA" id="ARBA00005189"/>
    </source>
</evidence>
<evidence type="ECO:0000256" key="6">
    <source>
        <dbReference type="SAM" id="MobiDB-lite"/>
    </source>
</evidence>
<dbReference type="Pfam" id="PF01553">
    <property type="entry name" value="Acyltransferase"/>
    <property type="match status" value="1"/>
</dbReference>
<comment type="pathway">
    <text evidence="1">Lipid metabolism.</text>
</comment>
<evidence type="ECO:0000256" key="5">
    <source>
        <dbReference type="ARBA" id="ARBA00023315"/>
    </source>
</evidence>
<organism evidence="8 9">
    <name type="scientific">Thauera sinica</name>
    <dbReference type="NCBI Taxonomy" id="2665146"/>
    <lineage>
        <taxon>Bacteria</taxon>
        <taxon>Pseudomonadati</taxon>
        <taxon>Pseudomonadota</taxon>
        <taxon>Betaproteobacteria</taxon>
        <taxon>Rhodocyclales</taxon>
        <taxon>Zoogloeaceae</taxon>
        <taxon>Thauera</taxon>
    </lineage>
</organism>
<sequence>MTDAASAAIQTASLDAGSPKLLRGWRYFRLAVHVAEGALTIALVYPLSAEPVHRRLRQRWSHRLLRILGIRLQADGVPIEPGCMLVANHVSWVDIFVVNALAPSSFVSKAEVRNWPVIGWLAAKNGTIFLRRGSRGHARIINEETAAQLDAGRNVAIFPEGTTTDGSHVLDFHAALLQPAIAAGHAVQPVALSYHAPGGSRSRAPAYDGDISLGQCIANIIAERGIVARVQAAAPLGTGEGTDRRTLARQAREIIAGLTGQGYARRDETPTCSEKADEPAASQDPVRA</sequence>
<keyword evidence="4" id="KW-0443">Lipid metabolism</keyword>
<dbReference type="CDD" id="cd07989">
    <property type="entry name" value="LPLAT_AGPAT-like"/>
    <property type="match status" value="1"/>
</dbReference>
<dbReference type="EMBL" id="JBHSOG010000100">
    <property type="protein sequence ID" value="MFC5771801.1"/>
    <property type="molecule type" value="Genomic_DNA"/>
</dbReference>
<protein>
    <submittedName>
        <fullName evidence="8">Lysophospholipid acyltransferase family protein</fullName>
    </submittedName>
</protein>
<feature type="compositionally biased region" description="Basic and acidic residues" evidence="6">
    <location>
        <begin position="264"/>
        <end position="278"/>
    </location>
</feature>
<comment type="caution">
    <text evidence="8">The sequence shown here is derived from an EMBL/GenBank/DDBJ whole genome shotgun (WGS) entry which is preliminary data.</text>
</comment>
<keyword evidence="3" id="KW-0808">Transferase</keyword>
<dbReference type="SUPFAM" id="SSF69593">
    <property type="entry name" value="Glycerol-3-phosphate (1)-acyltransferase"/>
    <property type="match status" value="1"/>
</dbReference>
<evidence type="ECO:0000313" key="8">
    <source>
        <dbReference type="EMBL" id="MFC5771801.1"/>
    </source>
</evidence>
<reference evidence="9" key="1">
    <citation type="journal article" date="2019" name="Int. J. Syst. Evol. Microbiol.">
        <title>The Global Catalogue of Microorganisms (GCM) 10K type strain sequencing project: providing services to taxonomists for standard genome sequencing and annotation.</title>
        <authorList>
            <consortium name="The Broad Institute Genomics Platform"/>
            <consortium name="The Broad Institute Genome Sequencing Center for Infectious Disease"/>
            <person name="Wu L."/>
            <person name="Ma J."/>
        </authorList>
    </citation>
    <scope>NUCLEOTIDE SEQUENCE [LARGE SCALE GENOMIC DNA]</scope>
    <source>
        <strain evidence="9">SHR3</strain>
    </source>
</reference>
<accession>A0ABW1AX23</accession>